<dbReference type="EMBL" id="JAIWYP010000001">
    <property type="protein sequence ID" value="KAH3887402.1"/>
    <property type="molecule type" value="Genomic_DNA"/>
</dbReference>
<dbReference type="InterPro" id="IPR001849">
    <property type="entry name" value="PH_domain"/>
</dbReference>
<dbReference type="Pfam" id="PF00169">
    <property type="entry name" value="PH"/>
    <property type="match status" value="1"/>
</dbReference>
<sequence length="593" mass="67387">MLTTRTRVKVLSEIEGTSAAGSPLKSGEDSVLVPLTEDAQAAERREKRRTKIKKELFDTEKTYLNHLNIAHKLFEFPLRFNCLVSERDHAQLFSNLEQILEVNTKLMEYMEQTTVGTAFKFLGPFLKLYSMYANNHQQASSTLQENMKNDKFAVFVAKQEGRMEVKGLKLGALLITPVQRIPRYKLLLEDLLENTSPEHHDYLYLKEAAKQIGDIAMHINEHVRQHENFQKVLSIQNSFDNSAPKLLAPGREFIKEGKMNKISRRAGKSQERMFFLFSDMLLYGKPRLLDSCNNSYSCCCVLPLRHCSVERVLGSLQRSDGGGMFRVNCKDESLLLYCTDPEEARCWVEALEAAIRKITVNRQTLRKPSSNKVPVRGRSLMKMRLRERKQDIKKKIQGSQKCSISAKKWQAPPLPGSLQDISQCLTPPKRPRTVSVLSVSSAGTSADSYSFDQQQNEINLDNWSPSKMHNDDDDEEESLIEEGESKTHSTIDEDQENVPSFVIENPPIPDSFDIDSNSLDTHDCKDHGSKGHFSDADYSSQPWINPKFQRNNDTKGHCSTWPIRRVIQSGSRVTSGIGNVMDSVRSSKRCSVM</sequence>
<dbReference type="OrthoDB" id="245697at2759"/>
<name>A0A9D4S2G7_DREPO</name>
<dbReference type="AlphaFoldDB" id="A0A9D4S2G7"/>
<dbReference type="Proteomes" id="UP000828390">
    <property type="component" value="Unassembled WGS sequence"/>
</dbReference>
<protein>
    <recommendedName>
        <fullName evidence="6">Rho guanine nucleotide exchange factor 39</fullName>
    </recommendedName>
</protein>
<dbReference type="CDD" id="cd00160">
    <property type="entry name" value="RhoGEF"/>
    <property type="match status" value="1"/>
</dbReference>
<evidence type="ECO:0000313" key="4">
    <source>
        <dbReference type="EMBL" id="KAH3887402.1"/>
    </source>
</evidence>
<dbReference type="Gene3D" id="2.30.29.30">
    <property type="entry name" value="Pleckstrin-homology domain (PH domain)/Phosphotyrosine-binding domain (PTB)"/>
    <property type="match status" value="1"/>
</dbReference>
<dbReference type="PANTHER" id="PTHR12673:SF159">
    <property type="entry name" value="LD03170P"/>
    <property type="match status" value="1"/>
</dbReference>
<comment type="caution">
    <text evidence="4">The sequence shown here is derived from an EMBL/GenBank/DDBJ whole genome shotgun (WGS) entry which is preliminary data.</text>
</comment>
<evidence type="ECO:0008006" key="6">
    <source>
        <dbReference type="Google" id="ProtNLM"/>
    </source>
</evidence>
<dbReference type="GO" id="GO:0005085">
    <property type="term" value="F:guanyl-nucleotide exchange factor activity"/>
    <property type="evidence" value="ECO:0007669"/>
    <property type="project" value="InterPro"/>
</dbReference>
<dbReference type="GO" id="GO:0035556">
    <property type="term" value="P:intracellular signal transduction"/>
    <property type="evidence" value="ECO:0007669"/>
    <property type="project" value="InterPro"/>
</dbReference>
<evidence type="ECO:0000259" key="3">
    <source>
        <dbReference type="PROSITE" id="PS50010"/>
    </source>
</evidence>
<reference evidence="4" key="2">
    <citation type="submission" date="2020-11" db="EMBL/GenBank/DDBJ databases">
        <authorList>
            <person name="McCartney M.A."/>
            <person name="Auch B."/>
            <person name="Kono T."/>
            <person name="Mallez S."/>
            <person name="Becker A."/>
            <person name="Gohl D.M."/>
            <person name="Silverstein K.A.T."/>
            <person name="Koren S."/>
            <person name="Bechman K.B."/>
            <person name="Herman A."/>
            <person name="Abrahante J.E."/>
            <person name="Garbe J."/>
        </authorList>
    </citation>
    <scope>NUCLEOTIDE SEQUENCE</scope>
    <source>
        <strain evidence="4">Duluth1</strain>
        <tissue evidence="4">Whole animal</tissue>
    </source>
</reference>
<evidence type="ECO:0000259" key="2">
    <source>
        <dbReference type="PROSITE" id="PS50003"/>
    </source>
</evidence>
<dbReference type="Gene3D" id="1.20.900.10">
    <property type="entry name" value="Dbl homology (DH) domain"/>
    <property type="match status" value="1"/>
</dbReference>
<feature type="region of interest" description="Disordered" evidence="1">
    <location>
        <begin position="461"/>
        <end position="492"/>
    </location>
</feature>
<dbReference type="SMART" id="SM00325">
    <property type="entry name" value="RhoGEF"/>
    <property type="match status" value="1"/>
</dbReference>
<dbReference type="InterPro" id="IPR001331">
    <property type="entry name" value="GDS_CDC24_CS"/>
</dbReference>
<dbReference type="SUPFAM" id="SSF48065">
    <property type="entry name" value="DBL homology domain (DH-domain)"/>
    <property type="match status" value="1"/>
</dbReference>
<dbReference type="InterPro" id="IPR035899">
    <property type="entry name" value="DBL_dom_sf"/>
</dbReference>
<organism evidence="4 5">
    <name type="scientific">Dreissena polymorpha</name>
    <name type="common">Zebra mussel</name>
    <name type="synonym">Mytilus polymorpha</name>
    <dbReference type="NCBI Taxonomy" id="45954"/>
    <lineage>
        <taxon>Eukaryota</taxon>
        <taxon>Metazoa</taxon>
        <taxon>Spiralia</taxon>
        <taxon>Lophotrochozoa</taxon>
        <taxon>Mollusca</taxon>
        <taxon>Bivalvia</taxon>
        <taxon>Autobranchia</taxon>
        <taxon>Heteroconchia</taxon>
        <taxon>Euheterodonta</taxon>
        <taxon>Imparidentia</taxon>
        <taxon>Neoheterodontei</taxon>
        <taxon>Myida</taxon>
        <taxon>Dreissenoidea</taxon>
        <taxon>Dreissenidae</taxon>
        <taxon>Dreissena</taxon>
    </lineage>
</organism>
<reference evidence="4" key="1">
    <citation type="journal article" date="2019" name="bioRxiv">
        <title>The Genome of the Zebra Mussel, Dreissena polymorpha: A Resource for Invasive Species Research.</title>
        <authorList>
            <person name="McCartney M.A."/>
            <person name="Auch B."/>
            <person name="Kono T."/>
            <person name="Mallez S."/>
            <person name="Zhang Y."/>
            <person name="Obille A."/>
            <person name="Becker A."/>
            <person name="Abrahante J.E."/>
            <person name="Garbe J."/>
            <person name="Badalamenti J.P."/>
            <person name="Herman A."/>
            <person name="Mangelson H."/>
            <person name="Liachko I."/>
            <person name="Sullivan S."/>
            <person name="Sone E.D."/>
            <person name="Koren S."/>
            <person name="Silverstein K.A.T."/>
            <person name="Beckman K.B."/>
            <person name="Gohl D.M."/>
        </authorList>
    </citation>
    <scope>NUCLEOTIDE SEQUENCE</scope>
    <source>
        <strain evidence="4">Duluth1</strain>
        <tissue evidence="4">Whole animal</tissue>
    </source>
</reference>
<dbReference type="Pfam" id="PF00621">
    <property type="entry name" value="RhoGEF"/>
    <property type="match status" value="1"/>
</dbReference>
<dbReference type="PANTHER" id="PTHR12673">
    <property type="entry name" value="FACIOGENITAL DYSPLASIA PROTEIN"/>
    <property type="match status" value="1"/>
</dbReference>
<accession>A0A9D4S2G7</accession>
<dbReference type="SMART" id="SM00233">
    <property type="entry name" value="PH"/>
    <property type="match status" value="1"/>
</dbReference>
<evidence type="ECO:0000256" key="1">
    <source>
        <dbReference type="SAM" id="MobiDB-lite"/>
    </source>
</evidence>
<feature type="domain" description="PH" evidence="2">
    <location>
        <begin position="252"/>
        <end position="356"/>
    </location>
</feature>
<evidence type="ECO:0000313" key="5">
    <source>
        <dbReference type="Proteomes" id="UP000828390"/>
    </source>
</evidence>
<gene>
    <name evidence="4" type="ORF">DPMN_011419</name>
</gene>
<dbReference type="PROSITE" id="PS50010">
    <property type="entry name" value="DH_2"/>
    <property type="match status" value="1"/>
</dbReference>
<dbReference type="SUPFAM" id="SSF50729">
    <property type="entry name" value="PH domain-like"/>
    <property type="match status" value="1"/>
</dbReference>
<dbReference type="GO" id="GO:0005737">
    <property type="term" value="C:cytoplasm"/>
    <property type="evidence" value="ECO:0007669"/>
    <property type="project" value="TreeGrafter"/>
</dbReference>
<dbReference type="InterPro" id="IPR011993">
    <property type="entry name" value="PH-like_dom_sf"/>
</dbReference>
<dbReference type="PROSITE" id="PS00741">
    <property type="entry name" value="DH_1"/>
    <property type="match status" value="1"/>
</dbReference>
<proteinExistence type="predicted"/>
<dbReference type="InterPro" id="IPR000219">
    <property type="entry name" value="DH_dom"/>
</dbReference>
<keyword evidence="5" id="KW-1185">Reference proteome</keyword>
<feature type="compositionally biased region" description="Acidic residues" evidence="1">
    <location>
        <begin position="471"/>
        <end position="482"/>
    </location>
</feature>
<feature type="domain" description="DH" evidence="3">
    <location>
        <begin position="48"/>
        <end position="222"/>
    </location>
</feature>
<dbReference type="InterPro" id="IPR051092">
    <property type="entry name" value="FYVE_RhoGEF_PH"/>
</dbReference>
<dbReference type="PROSITE" id="PS50003">
    <property type="entry name" value="PH_DOMAIN"/>
    <property type="match status" value="1"/>
</dbReference>